<keyword evidence="1" id="KW-0812">Transmembrane</keyword>
<feature type="transmembrane region" description="Helical" evidence="1">
    <location>
        <begin position="45"/>
        <end position="67"/>
    </location>
</feature>
<name>A0A239FUM9_9SPHN</name>
<organism evidence="2 3">
    <name type="scientific">Edaphosphingomonas laterariae</name>
    <dbReference type="NCBI Taxonomy" id="861865"/>
    <lineage>
        <taxon>Bacteria</taxon>
        <taxon>Pseudomonadati</taxon>
        <taxon>Pseudomonadota</taxon>
        <taxon>Alphaproteobacteria</taxon>
        <taxon>Sphingomonadales</taxon>
        <taxon>Rhizorhabdaceae</taxon>
        <taxon>Edaphosphingomonas</taxon>
    </lineage>
</organism>
<dbReference type="EMBL" id="FZOS01000010">
    <property type="protein sequence ID" value="SNS59842.1"/>
    <property type="molecule type" value="Genomic_DNA"/>
</dbReference>
<evidence type="ECO:0000313" key="3">
    <source>
        <dbReference type="Proteomes" id="UP000198281"/>
    </source>
</evidence>
<dbReference type="AlphaFoldDB" id="A0A239FUM9"/>
<accession>A0A239FUM9</accession>
<keyword evidence="1" id="KW-0472">Membrane</keyword>
<gene>
    <name evidence="2" type="ORF">SAMN06295912_11022</name>
</gene>
<evidence type="ECO:0000256" key="1">
    <source>
        <dbReference type="SAM" id="Phobius"/>
    </source>
</evidence>
<protein>
    <submittedName>
        <fullName evidence="2">Uncharacterized protein</fullName>
    </submittedName>
</protein>
<keyword evidence="3" id="KW-1185">Reference proteome</keyword>
<proteinExistence type="predicted"/>
<feature type="transmembrane region" description="Helical" evidence="1">
    <location>
        <begin position="79"/>
        <end position="102"/>
    </location>
</feature>
<reference evidence="3" key="1">
    <citation type="submission" date="2017-06" db="EMBL/GenBank/DDBJ databases">
        <authorList>
            <person name="Varghese N."/>
            <person name="Submissions S."/>
        </authorList>
    </citation>
    <scope>NUCLEOTIDE SEQUENCE [LARGE SCALE GENOMIC DNA]</scope>
    <source>
        <strain evidence="3">LNB2</strain>
    </source>
</reference>
<feature type="transmembrane region" description="Helical" evidence="1">
    <location>
        <begin position="20"/>
        <end position="38"/>
    </location>
</feature>
<keyword evidence="1" id="KW-1133">Transmembrane helix</keyword>
<dbReference type="Proteomes" id="UP000198281">
    <property type="component" value="Unassembled WGS sequence"/>
</dbReference>
<sequence>MMHGLWKGIGWYEILTAPITLLPAAIILGAPQIIMLVLTVKSSTVVLKAVFVGLSALMVGAYGLFLAGVDLASSSTASVALVFVAFYLAVGAAAIGGLLIWLERKGEH</sequence>
<evidence type="ECO:0000313" key="2">
    <source>
        <dbReference type="EMBL" id="SNS59842.1"/>
    </source>
</evidence>